<accession>R0JXQ8</accession>
<dbReference type="OrthoDB" id="3762945at2759"/>
<dbReference type="AlphaFoldDB" id="R0JXQ8"/>
<gene>
    <name evidence="1" type="ORF">SETTUDRAFT_24553</name>
</gene>
<sequence>MAYNYWPWLWPSGYDFDPPVPHMHRFRDPWTARGVRAPRWAFPSYSDGPCCEFCSTLGNIPGLDASLADLGQFPPIFHPVIQALNNIHYHYKLSLDSDGEEPFFLAREMESLSRYLRKLYQAYPHMIELALWADQLKYMGRDMQIGPRRLRYSPVTKHRHNRRLLLPQIAW</sequence>
<dbReference type="Proteomes" id="UP000016935">
    <property type="component" value="Unassembled WGS sequence"/>
</dbReference>
<name>R0JXQ8_EXST2</name>
<keyword evidence="2" id="KW-1185">Reference proteome</keyword>
<reference evidence="1 2" key="2">
    <citation type="journal article" date="2013" name="PLoS Genet.">
        <title>Comparative genome structure, secondary metabolite, and effector coding capacity across Cochliobolus pathogens.</title>
        <authorList>
            <person name="Condon B.J."/>
            <person name="Leng Y."/>
            <person name="Wu D."/>
            <person name="Bushley K.E."/>
            <person name="Ohm R.A."/>
            <person name="Otillar R."/>
            <person name="Martin J."/>
            <person name="Schackwitz W."/>
            <person name="Grimwood J."/>
            <person name="MohdZainudin N."/>
            <person name="Xue C."/>
            <person name="Wang R."/>
            <person name="Manning V.A."/>
            <person name="Dhillon B."/>
            <person name="Tu Z.J."/>
            <person name="Steffenson B.J."/>
            <person name="Salamov A."/>
            <person name="Sun H."/>
            <person name="Lowry S."/>
            <person name="LaButti K."/>
            <person name="Han J."/>
            <person name="Copeland A."/>
            <person name="Lindquist E."/>
            <person name="Barry K."/>
            <person name="Schmutz J."/>
            <person name="Baker S.E."/>
            <person name="Ciuffetti L.M."/>
            <person name="Grigoriev I.V."/>
            <person name="Zhong S."/>
            <person name="Turgeon B.G."/>
        </authorList>
    </citation>
    <scope>NUCLEOTIDE SEQUENCE [LARGE SCALE GENOMIC DNA]</scope>
    <source>
        <strain evidence="2">28A</strain>
    </source>
</reference>
<reference evidence="1 2" key="1">
    <citation type="journal article" date="2012" name="PLoS Pathog.">
        <title>Diverse lifestyles and strategies of plant pathogenesis encoded in the genomes of eighteen Dothideomycetes fungi.</title>
        <authorList>
            <person name="Ohm R.A."/>
            <person name="Feau N."/>
            <person name="Henrissat B."/>
            <person name="Schoch C.L."/>
            <person name="Horwitz B.A."/>
            <person name="Barry K.W."/>
            <person name="Condon B.J."/>
            <person name="Copeland A.C."/>
            <person name="Dhillon B."/>
            <person name="Glaser F."/>
            <person name="Hesse C.N."/>
            <person name="Kosti I."/>
            <person name="LaButti K."/>
            <person name="Lindquist E.A."/>
            <person name="Lucas S."/>
            <person name="Salamov A.A."/>
            <person name="Bradshaw R.E."/>
            <person name="Ciuffetti L."/>
            <person name="Hamelin R.C."/>
            <person name="Kema G.H.J."/>
            <person name="Lawrence C."/>
            <person name="Scott J.A."/>
            <person name="Spatafora J.W."/>
            <person name="Turgeon B.G."/>
            <person name="de Wit P.J.G.M."/>
            <person name="Zhong S."/>
            <person name="Goodwin S.B."/>
            <person name="Grigoriev I.V."/>
        </authorList>
    </citation>
    <scope>NUCLEOTIDE SEQUENCE [LARGE SCALE GENOMIC DNA]</scope>
    <source>
        <strain evidence="2">28A</strain>
    </source>
</reference>
<dbReference type="GeneID" id="19402798"/>
<evidence type="ECO:0000313" key="2">
    <source>
        <dbReference type="Proteomes" id="UP000016935"/>
    </source>
</evidence>
<proteinExistence type="predicted"/>
<organism evidence="1 2">
    <name type="scientific">Exserohilum turcicum (strain 28A)</name>
    <name type="common">Northern leaf blight fungus</name>
    <name type="synonym">Setosphaeria turcica</name>
    <dbReference type="NCBI Taxonomy" id="671987"/>
    <lineage>
        <taxon>Eukaryota</taxon>
        <taxon>Fungi</taxon>
        <taxon>Dikarya</taxon>
        <taxon>Ascomycota</taxon>
        <taxon>Pezizomycotina</taxon>
        <taxon>Dothideomycetes</taxon>
        <taxon>Pleosporomycetidae</taxon>
        <taxon>Pleosporales</taxon>
        <taxon>Pleosporineae</taxon>
        <taxon>Pleosporaceae</taxon>
        <taxon>Exserohilum</taxon>
    </lineage>
</organism>
<protein>
    <submittedName>
        <fullName evidence="1">Uncharacterized protein</fullName>
    </submittedName>
</protein>
<dbReference type="HOGENOM" id="CLU_130013_0_0_1"/>
<evidence type="ECO:0000313" key="1">
    <source>
        <dbReference type="EMBL" id="EOA81042.1"/>
    </source>
</evidence>
<dbReference type="RefSeq" id="XP_008031200.1">
    <property type="nucleotide sequence ID" value="XM_008033009.1"/>
</dbReference>
<dbReference type="EMBL" id="KB908877">
    <property type="protein sequence ID" value="EOA81042.1"/>
    <property type="molecule type" value="Genomic_DNA"/>
</dbReference>